<evidence type="ECO:0000256" key="2">
    <source>
        <dbReference type="ARBA" id="ARBA00008748"/>
    </source>
</evidence>
<comment type="catalytic activity">
    <reaction evidence="8 9">
        <text>butanoate + ATP = butanoyl phosphate + ADP</text>
        <dbReference type="Rhea" id="RHEA:13585"/>
        <dbReference type="ChEBI" id="CHEBI:17968"/>
        <dbReference type="ChEBI" id="CHEBI:30616"/>
        <dbReference type="ChEBI" id="CHEBI:58079"/>
        <dbReference type="ChEBI" id="CHEBI:456216"/>
        <dbReference type="EC" id="2.7.2.7"/>
    </reaction>
</comment>
<keyword evidence="7 9" id="KW-0067">ATP-binding</keyword>
<gene>
    <name evidence="9" type="primary">buk</name>
    <name evidence="11" type="ORF">C8D99_10645</name>
</gene>
<evidence type="ECO:0000256" key="4">
    <source>
        <dbReference type="ARBA" id="ARBA00022679"/>
    </source>
</evidence>
<dbReference type="SUPFAM" id="SSF53067">
    <property type="entry name" value="Actin-like ATPase domain"/>
    <property type="match status" value="2"/>
</dbReference>
<proteinExistence type="inferred from homology"/>
<dbReference type="InterPro" id="IPR011245">
    <property type="entry name" value="Butyrate_kin"/>
</dbReference>
<dbReference type="PROSITE" id="PS01076">
    <property type="entry name" value="ACETATE_KINASE_2"/>
    <property type="match status" value="1"/>
</dbReference>
<evidence type="ECO:0000313" key="11">
    <source>
        <dbReference type="EMBL" id="TDY61190.1"/>
    </source>
</evidence>
<evidence type="ECO:0000256" key="6">
    <source>
        <dbReference type="ARBA" id="ARBA00022777"/>
    </source>
</evidence>
<keyword evidence="12" id="KW-1185">Reference proteome</keyword>
<evidence type="ECO:0000313" key="12">
    <source>
        <dbReference type="Proteomes" id="UP000295066"/>
    </source>
</evidence>
<dbReference type="PANTHER" id="PTHR21060:SF3">
    <property type="entry name" value="BUTYRATE KINASE 2-RELATED"/>
    <property type="match status" value="1"/>
</dbReference>
<evidence type="ECO:0000256" key="7">
    <source>
        <dbReference type="ARBA" id="ARBA00022840"/>
    </source>
</evidence>
<evidence type="ECO:0000256" key="3">
    <source>
        <dbReference type="ARBA" id="ARBA00022490"/>
    </source>
</evidence>
<evidence type="ECO:0000256" key="1">
    <source>
        <dbReference type="ARBA" id="ARBA00004496"/>
    </source>
</evidence>
<dbReference type="GO" id="GO:0005737">
    <property type="term" value="C:cytoplasm"/>
    <property type="evidence" value="ECO:0007669"/>
    <property type="project" value="UniProtKB-SubCell"/>
</dbReference>
<dbReference type="PRINTS" id="PR00471">
    <property type="entry name" value="ACETATEKNASE"/>
</dbReference>
<dbReference type="GO" id="GO:0047761">
    <property type="term" value="F:butyrate kinase activity"/>
    <property type="evidence" value="ECO:0007669"/>
    <property type="project" value="UniProtKB-UniRule"/>
</dbReference>
<dbReference type="RefSeq" id="WP_133957242.1">
    <property type="nucleotide sequence ID" value="NZ_SORI01000006.1"/>
</dbReference>
<dbReference type="InterPro" id="IPR000890">
    <property type="entry name" value="Aliphatic_acid_kin_short-chain"/>
</dbReference>
<reference evidence="11 12" key="1">
    <citation type="submission" date="2019-03" db="EMBL/GenBank/DDBJ databases">
        <title>Genomic Encyclopedia of Type Strains, Phase IV (KMG-IV): sequencing the most valuable type-strain genomes for metagenomic binning, comparative biology and taxonomic classification.</title>
        <authorList>
            <person name="Goeker M."/>
        </authorList>
    </citation>
    <scope>NUCLEOTIDE SEQUENCE [LARGE SCALE GENOMIC DNA]</scope>
    <source>
        <strain evidence="11 12">DSM 25964</strain>
    </source>
</reference>
<protein>
    <recommendedName>
        <fullName evidence="9">Probable butyrate kinase</fullName>
        <shortName evidence="9">BK</shortName>
        <ecNumber evidence="9">2.7.2.7</ecNumber>
    </recommendedName>
    <alternativeName>
        <fullName evidence="9">Branched-chain carboxylic acid kinase</fullName>
    </alternativeName>
</protein>
<dbReference type="EC" id="2.7.2.7" evidence="9"/>
<organism evidence="11 12">
    <name type="scientific">Aminivibrio pyruvatiphilus</name>
    <dbReference type="NCBI Taxonomy" id="1005740"/>
    <lineage>
        <taxon>Bacteria</taxon>
        <taxon>Thermotogati</taxon>
        <taxon>Synergistota</taxon>
        <taxon>Synergistia</taxon>
        <taxon>Synergistales</taxon>
        <taxon>Aminobacteriaceae</taxon>
        <taxon>Aminivibrio</taxon>
    </lineage>
</organism>
<evidence type="ECO:0000256" key="8">
    <source>
        <dbReference type="ARBA" id="ARBA00048596"/>
    </source>
</evidence>
<evidence type="ECO:0000256" key="5">
    <source>
        <dbReference type="ARBA" id="ARBA00022741"/>
    </source>
</evidence>
<evidence type="ECO:0000256" key="9">
    <source>
        <dbReference type="HAMAP-Rule" id="MF_00542"/>
    </source>
</evidence>
<name>A0A4R8M717_9BACT</name>
<dbReference type="GO" id="GO:0006083">
    <property type="term" value="P:acetate metabolic process"/>
    <property type="evidence" value="ECO:0007669"/>
    <property type="project" value="TreeGrafter"/>
</dbReference>
<keyword evidence="4 9" id="KW-0808">Transferase</keyword>
<comment type="subcellular location">
    <subcellularLocation>
        <location evidence="1 9">Cytoplasm</location>
    </subcellularLocation>
</comment>
<dbReference type="GO" id="GO:0008776">
    <property type="term" value="F:acetate kinase activity"/>
    <property type="evidence" value="ECO:0007669"/>
    <property type="project" value="TreeGrafter"/>
</dbReference>
<evidence type="ECO:0000256" key="10">
    <source>
        <dbReference type="RuleBase" id="RU003835"/>
    </source>
</evidence>
<dbReference type="InterPro" id="IPR023865">
    <property type="entry name" value="Aliphatic_acid_kinase_CS"/>
</dbReference>
<dbReference type="Pfam" id="PF00871">
    <property type="entry name" value="Acetate_kinase"/>
    <property type="match status" value="1"/>
</dbReference>
<keyword evidence="6 9" id="KW-0418">Kinase</keyword>
<dbReference type="GO" id="GO:0005524">
    <property type="term" value="F:ATP binding"/>
    <property type="evidence" value="ECO:0007669"/>
    <property type="project" value="UniProtKB-KW"/>
</dbReference>
<dbReference type="PANTHER" id="PTHR21060">
    <property type="entry name" value="ACETATE KINASE"/>
    <property type="match status" value="1"/>
</dbReference>
<dbReference type="Gene3D" id="3.30.420.40">
    <property type="match status" value="2"/>
</dbReference>
<dbReference type="AlphaFoldDB" id="A0A4R8M717"/>
<dbReference type="PROSITE" id="PS01075">
    <property type="entry name" value="ACETATE_KINASE_1"/>
    <property type="match status" value="1"/>
</dbReference>
<sequence length="355" mass="38157">MKVLALNPGSTSTKVALFEDGKELWSETQRYDTDVIGKFASIPDQEGFRLGEIRKCLGAHETALTELDAVVGRGGLLRPIESGTYEVNDKMLADVRSCKWGAHASNLGAPLAVRLAHEGGCRKAFIVDPVVVDELGPLARYSGLPEIERRSIFHALNQKSVARRAASDLGKPYEQCNFIIAHMGGGISVGAHDHGRVTDVNNALDGDGPFSPERAGSLPAGGLVRLAFSGRYDQPTLLKMITGRGGIVAHLGTSDFREVRRRMAEGDEKAKLLFEALAYQVSKEIGACAAVLEGKVDAVILTGGLAYSEEFTGLIAGRVSFVAPVKIYPGEDEMKALADGTFRVLRGEETARQYD</sequence>
<keyword evidence="3 9" id="KW-0963">Cytoplasm</keyword>
<dbReference type="Proteomes" id="UP000295066">
    <property type="component" value="Unassembled WGS sequence"/>
</dbReference>
<comment type="caution">
    <text evidence="11">The sequence shown here is derived from an EMBL/GenBank/DDBJ whole genome shotgun (WGS) entry which is preliminary data.</text>
</comment>
<dbReference type="InterPro" id="IPR043129">
    <property type="entry name" value="ATPase_NBD"/>
</dbReference>
<keyword evidence="5 9" id="KW-0547">Nucleotide-binding</keyword>
<dbReference type="OrthoDB" id="9771859at2"/>
<dbReference type="NCBIfam" id="TIGR02707">
    <property type="entry name" value="butyr_kinase"/>
    <property type="match status" value="1"/>
</dbReference>
<dbReference type="EMBL" id="SORI01000006">
    <property type="protein sequence ID" value="TDY61190.1"/>
    <property type="molecule type" value="Genomic_DNA"/>
</dbReference>
<accession>A0A4R8M717</accession>
<comment type="similarity">
    <text evidence="2 9 10">Belongs to the acetokinase family.</text>
</comment>
<dbReference type="CDD" id="cd24011">
    <property type="entry name" value="ASKHA_NBD_BK"/>
    <property type="match status" value="1"/>
</dbReference>
<dbReference type="HAMAP" id="MF_00542">
    <property type="entry name" value="Butyrate_kinase"/>
    <property type="match status" value="1"/>
</dbReference>
<dbReference type="NCBIfam" id="NF002834">
    <property type="entry name" value="PRK03011.1-5"/>
    <property type="match status" value="1"/>
</dbReference>
<dbReference type="PIRSF" id="PIRSF036458">
    <property type="entry name" value="Butyrate_kin"/>
    <property type="match status" value="1"/>
</dbReference>